<feature type="compositionally biased region" description="Polar residues" evidence="1">
    <location>
        <begin position="263"/>
        <end position="277"/>
    </location>
</feature>
<dbReference type="EMBL" id="CAQQ02155090">
    <property type="status" value="NOT_ANNOTATED_CDS"/>
    <property type="molecule type" value="Genomic_DNA"/>
</dbReference>
<keyword evidence="3" id="KW-1185">Reference proteome</keyword>
<dbReference type="AlphaFoldDB" id="T1GBB1"/>
<dbReference type="EMBL" id="CAQQ02155091">
    <property type="status" value="NOT_ANNOTATED_CDS"/>
    <property type="molecule type" value="Genomic_DNA"/>
</dbReference>
<dbReference type="EnsemblMetazoa" id="MESCA000538-RA">
    <property type="protein sequence ID" value="MESCA000538-PA"/>
    <property type="gene ID" value="MESCA000538"/>
</dbReference>
<reference evidence="2" key="2">
    <citation type="submission" date="2015-06" db="UniProtKB">
        <authorList>
            <consortium name="EnsemblMetazoa"/>
        </authorList>
    </citation>
    <scope>IDENTIFICATION</scope>
</reference>
<accession>T1GBB1</accession>
<dbReference type="Proteomes" id="UP000015102">
    <property type="component" value="Unassembled WGS sequence"/>
</dbReference>
<proteinExistence type="predicted"/>
<reference evidence="3" key="1">
    <citation type="submission" date="2013-02" db="EMBL/GenBank/DDBJ databases">
        <authorList>
            <person name="Hughes D."/>
        </authorList>
    </citation>
    <scope>NUCLEOTIDE SEQUENCE</scope>
    <source>
        <strain>Durham</strain>
        <strain evidence="3">NC isolate 2 -- Noor lab</strain>
    </source>
</reference>
<dbReference type="STRING" id="36166.T1GBB1"/>
<organism evidence="2 3">
    <name type="scientific">Megaselia scalaris</name>
    <name type="common">Humpbacked fly</name>
    <name type="synonym">Phora scalaris</name>
    <dbReference type="NCBI Taxonomy" id="36166"/>
    <lineage>
        <taxon>Eukaryota</taxon>
        <taxon>Metazoa</taxon>
        <taxon>Ecdysozoa</taxon>
        <taxon>Arthropoda</taxon>
        <taxon>Hexapoda</taxon>
        <taxon>Insecta</taxon>
        <taxon>Pterygota</taxon>
        <taxon>Neoptera</taxon>
        <taxon>Endopterygota</taxon>
        <taxon>Diptera</taxon>
        <taxon>Brachycera</taxon>
        <taxon>Muscomorpha</taxon>
        <taxon>Platypezoidea</taxon>
        <taxon>Phoridae</taxon>
        <taxon>Megaseliini</taxon>
        <taxon>Megaselia</taxon>
    </lineage>
</organism>
<feature type="region of interest" description="Disordered" evidence="1">
    <location>
        <begin position="263"/>
        <end position="291"/>
    </location>
</feature>
<evidence type="ECO:0000256" key="1">
    <source>
        <dbReference type="SAM" id="MobiDB-lite"/>
    </source>
</evidence>
<protein>
    <submittedName>
        <fullName evidence="2">Uncharacterized protein</fullName>
    </submittedName>
</protein>
<name>T1GBB1_MEGSC</name>
<sequence length="376" mass="42458">MFEKHDKQLGISNPNKSMYCNDLGCQEEIGQLGEALAIEAEKALGTLLCFSTDKTLRSVFIQGCLQNLATNKSVIVSLRLLPKLFASFQQFRTGGTYEITLWAERQHKMMFHFFNNIKYYASIYKNSEKLVLNANGQPMYSHMTQVSVRLQFLSSVYSSLGSPKPFRLSLDQVDALWEWLAHDPECADCLFAWLQCQAKGIDQHALDINAEMADVLWGDSHSDGEAINDSDDQVHNSVMKHLPVEGPYVRLLTNSAITDFLNDQDNDNGSYSSPMSNKSEKNMADFDDDDSPCEEEIAQLVESSGIIPKYNAFTALREKQQQERKEKELEECIGKIDPNGLPVFRVSEVCQPGKTLLWDLLQDNKIVSTLNIIECN</sequence>
<dbReference type="HOGENOM" id="CLU_736286_0_0_1"/>
<evidence type="ECO:0000313" key="3">
    <source>
        <dbReference type="Proteomes" id="UP000015102"/>
    </source>
</evidence>
<evidence type="ECO:0000313" key="2">
    <source>
        <dbReference type="EnsemblMetazoa" id="MESCA000538-PA"/>
    </source>
</evidence>